<accession>A0A976U9M6</accession>
<evidence type="ECO:0000313" key="1">
    <source>
        <dbReference type="EMBL" id="UVF61627.1"/>
    </source>
</evidence>
<dbReference type="EMBL" id="ON755186">
    <property type="protein sequence ID" value="UVF61627.1"/>
    <property type="molecule type" value="Genomic_DNA"/>
</dbReference>
<sequence length="38" mass="4424">MMRNRWLMLSRTTRDMIVAGSWGAAWVLVCWAGYTVAY</sequence>
<proteinExistence type="predicted"/>
<evidence type="ECO:0000313" key="2">
    <source>
        <dbReference type="Proteomes" id="UP001059489"/>
    </source>
</evidence>
<dbReference type="Proteomes" id="UP001059489">
    <property type="component" value="Segment"/>
</dbReference>
<gene>
    <name evidence="1" type="primary">6</name>
    <name evidence="1" type="ORF">SEA_APUNK_6</name>
</gene>
<keyword evidence="2" id="KW-1185">Reference proteome</keyword>
<name>A0A976U9M6_9CAUD</name>
<organism evidence="1 2">
    <name type="scientific">Gordonia phage APunk</name>
    <dbReference type="NCBI Taxonomy" id="2926082"/>
    <lineage>
        <taxon>Viruses</taxon>
        <taxon>Duplodnaviria</taxon>
        <taxon>Heunggongvirae</taxon>
        <taxon>Uroviricota</taxon>
        <taxon>Caudoviricetes</taxon>
        <taxon>Stackebrandtviridae</taxon>
        <taxon>Schenleyvirinae</taxon>
        <taxon>Zitchvirus</taxon>
        <taxon>Zitchvirus apunk</taxon>
    </lineage>
</organism>
<reference evidence="1" key="1">
    <citation type="submission" date="2022-06" db="EMBL/GenBank/DDBJ databases">
        <authorList>
            <person name="Harrison M."/>
            <person name="Anderman E."/>
            <person name="Dini T."/>
            <person name="Eldabh K."/>
            <person name="Frino T."/>
            <person name="Milavec J."/>
            <person name="Profrock V."/>
            <person name="Qyshkollari T."/>
            <person name="Sayed A."/>
            <person name="Virtue R."/>
            <person name="Bieri S.M."/>
            <person name="Bultje S."/>
            <person name="Chang H."/>
            <person name="Harsh E."/>
            <person name="Harsh J."/>
            <person name="Kok S.K."/>
            <person name="Lacroix V.J."/>
            <person name="McCurdy J.B."/>
            <person name="Nguyen A.V."/>
            <person name="Pastoor E.C."/>
            <person name="Ribbe G.J."/>
            <person name="Schneider L.A."/>
            <person name="Schroeder J.E."/>
            <person name="Steen S.B."/>
            <person name="Stob E.J."/>
            <person name="Sytsema I.L."/>
            <person name="Timmer L.J."/>
            <person name="Tsurho V."/>
            <person name="Van B.A."/>
            <person name="Verhoeven A.R."/>
            <person name="Vroon N.G."/>
            <person name="Wan G."/>
            <person name="Woldt K.M."/>
            <person name="Wertz J.T."/>
            <person name="DeJong R.J."/>
            <person name="Delesalle V.A."/>
            <person name="Garlena R.A."/>
            <person name="Russell D.A."/>
            <person name="Jacobs-Sera D."/>
            <person name="Hatfull G.F."/>
        </authorList>
    </citation>
    <scope>NUCLEOTIDE SEQUENCE</scope>
</reference>
<protein>
    <submittedName>
        <fullName evidence="1">Uncharacterized protein</fullName>
    </submittedName>
</protein>